<reference evidence="8" key="1">
    <citation type="journal article" date="2022" name="Int. J. Mol. Sci.">
        <title>Draft Genome of Tanacetum Coccineum: Genomic Comparison of Closely Related Tanacetum-Family Plants.</title>
        <authorList>
            <person name="Yamashiro T."/>
            <person name="Shiraishi A."/>
            <person name="Nakayama K."/>
            <person name="Satake H."/>
        </authorList>
    </citation>
    <scope>NUCLEOTIDE SEQUENCE</scope>
</reference>
<evidence type="ECO:0000259" key="7">
    <source>
        <dbReference type="Pfam" id="PF17917"/>
    </source>
</evidence>
<reference evidence="8" key="2">
    <citation type="submission" date="2022-01" db="EMBL/GenBank/DDBJ databases">
        <authorList>
            <person name="Yamashiro T."/>
            <person name="Shiraishi A."/>
            <person name="Satake H."/>
            <person name="Nakayama K."/>
        </authorList>
    </citation>
    <scope>NUCLEOTIDE SEQUENCE</scope>
</reference>
<keyword evidence="5" id="KW-0378">Hydrolase</keyword>
<organism evidence="8 9">
    <name type="scientific">Tanacetum coccineum</name>
    <dbReference type="NCBI Taxonomy" id="301880"/>
    <lineage>
        <taxon>Eukaryota</taxon>
        <taxon>Viridiplantae</taxon>
        <taxon>Streptophyta</taxon>
        <taxon>Embryophyta</taxon>
        <taxon>Tracheophyta</taxon>
        <taxon>Spermatophyta</taxon>
        <taxon>Magnoliopsida</taxon>
        <taxon>eudicotyledons</taxon>
        <taxon>Gunneridae</taxon>
        <taxon>Pentapetalae</taxon>
        <taxon>asterids</taxon>
        <taxon>campanulids</taxon>
        <taxon>Asterales</taxon>
        <taxon>Asteraceae</taxon>
        <taxon>Asteroideae</taxon>
        <taxon>Anthemideae</taxon>
        <taxon>Anthemidinae</taxon>
        <taxon>Tanacetum</taxon>
    </lineage>
</organism>
<dbReference type="CDD" id="cd09274">
    <property type="entry name" value="RNase_HI_RT_Ty3"/>
    <property type="match status" value="1"/>
</dbReference>
<keyword evidence="6 8" id="KW-0695">RNA-directed DNA polymerase</keyword>
<dbReference type="InterPro" id="IPR012337">
    <property type="entry name" value="RNaseH-like_sf"/>
</dbReference>
<dbReference type="GO" id="GO:0003964">
    <property type="term" value="F:RNA-directed DNA polymerase activity"/>
    <property type="evidence" value="ECO:0007669"/>
    <property type="project" value="UniProtKB-KW"/>
</dbReference>
<name>A0ABQ5EAQ9_9ASTR</name>
<dbReference type="CDD" id="cd00303">
    <property type="entry name" value="retropepsin_like"/>
    <property type="match status" value="1"/>
</dbReference>
<dbReference type="PANTHER" id="PTHR37984:SF5">
    <property type="entry name" value="PROTEIN NYNRIN-LIKE"/>
    <property type="match status" value="1"/>
</dbReference>
<dbReference type="SUPFAM" id="SSF56672">
    <property type="entry name" value="DNA/RNA polymerases"/>
    <property type="match status" value="1"/>
</dbReference>
<dbReference type="SUPFAM" id="SSF53098">
    <property type="entry name" value="Ribonuclease H-like"/>
    <property type="match status" value="1"/>
</dbReference>
<sequence length="703" mass="79600">MTLELADRSITYPKGLAEDVYVKVGKFHFPADFVVVDFEADPRVPLILGRSFLRTSRTLIDVYDGKLILRDGDEQIILHVDGISNQPQKHAKESINMIGDNNGEEKQEVKNIEKPTRQSRFTPCLKIFKVVTNKSIILSNKSPQISSICAITSIFPSIEPKDSFIMGETQPTTYRVEEIVPNPKESKDTFKENDSSFCETSDSLLEEFADELALLAPFPPRNEDFDFKADLRELEMLLNQDPTTNFSPESTIDPNPEKFTVESSLVCLPPPGDDNNIGFDLPLFGSNEDLIPKDDASISKENVQEESFRIYSNPLFEFDNDFNSSDVNSLFNKTLGDIENDVSNLSDPLHREFVGEPLTLPLRNDREFKEYLSLMTVLCEISTSQSQGNVHANQSSVIESLPVSPIPVENIKFKYGIEGRPQQQVDVIVNSSSDYRFKDFHRPITHLLEKDTPFVFSQDCINAFETLKKKLTEAPILVVPDWNLPFELMCDASDYAIGAVLGQRKTKHFQPIHYASKTMTEAQIHYTTTEKEMLAVVYAFEKFRPYLVLSKSIVYTDHSALKYLMNKQDAKPRLLRWVLLLQEFDITILDKKGSENLAADHLSRLENPHKDVLENKDINEHFPLETLGVISTGTTAYHPQTSGQVEVSNHGLKHILERTVGENCASWSDKLDDALWAFRTAFKHDSDGTPYQLVYGSLAFTVS</sequence>
<dbReference type="EMBL" id="BQNB010016113">
    <property type="protein sequence ID" value="GJT47966.1"/>
    <property type="molecule type" value="Genomic_DNA"/>
</dbReference>
<keyword evidence="2" id="KW-0548">Nucleotidyltransferase</keyword>
<evidence type="ECO:0000313" key="9">
    <source>
        <dbReference type="Proteomes" id="UP001151760"/>
    </source>
</evidence>
<gene>
    <name evidence="8" type="ORF">Tco_0974123</name>
</gene>
<evidence type="ECO:0000256" key="5">
    <source>
        <dbReference type="ARBA" id="ARBA00022801"/>
    </source>
</evidence>
<protein>
    <submittedName>
        <fullName evidence="8">Reverse transcriptase domain-containing protein</fullName>
    </submittedName>
</protein>
<evidence type="ECO:0000256" key="6">
    <source>
        <dbReference type="ARBA" id="ARBA00022918"/>
    </source>
</evidence>
<dbReference type="InterPro" id="IPR050951">
    <property type="entry name" value="Retrovirus_Pol_polyprotein"/>
</dbReference>
<accession>A0ABQ5EAQ9</accession>
<dbReference type="InterPro" id="IPR041373">
    <property type="entry name" value="RT_RNaseH"/>
</dbReference>
<keyword evidence="4" id="KW-0255">Endonuclease</keyword>
<keyword evidence="9" id="KW-1185">Reference proteome</keyword>
<dbReference type="InterPro" id="IPR036397">
    <property type="entry name" value="RNaseH_sf"/>
</dbReference>
<evidence type="ECO:0000256" key="2">
    <source>
        <dbReference type="ARBA" id="ARBA00022695"/>
    </source>
</evidence>
<keyword evidence="3" id="KW-0540">Nuclease</keyword>
<dbReference type="PANTHER" id="PTHR37984">
    <property type="entry name" value="PROTEIN CBG26694"/>
    <property type="match status" value="1"/>
</dbReference>
<feature type="domain" description="Reverse transcriptase RNase H-like" evidence="7">
    <location>
        <begin position="481"/>
        <end position="584"/>
    </location>
</feature>
<dbReference type="InterPro" id="IPR043502">
    <property type="entry name" value="DNA/RNA_pol_sf"/>
</dbReference>
<dbReference type="Proteomes" id="UP001151760">
    <property type="component" value="Unassembled WGS sequence"/>
</dbReference>
<dbReference type="Pfam" id="PF17917">
    <property type="entry name" value="RT_RNaseH"/>
    <property type="match status" value="1"/>
</dbReference>
<dbReference type="Gene3D" id="3.10.20.370">
    <property type="match status" value="1"/>
</dbReference>
<proteinExistence type="predicted"/>
<evidence type="ECO:0000313" key="8">
    <source>
        <dbReference type="EMBL" id="GJT47966.1"/>
    </source>
</evidence>
<dbReference type="InterPro" id="IPR021109">
    <property type="entry name" value="Peptidase_aspartic_dom_sf"/>
</dbReference>
<comment type="caution">
    <text evidence="8">The sequence shown here is derived from an EMBL/GenBank/DDBJ whole genome shotgun (WGS) entry which is preliminary data.</text>
</comment>
<dbReference type="Gene3D" id="2.40.70.10">
    <property type="entry name" value="Acid Proteases"/>
    <property type="match status" value="1"/>
</dbReference>
<evidence type="ECO:0000256" key="1">
    <source>
        <dbReference type="ARBA" id="ARBA00022679"/>
    </source>
</evidence>
<evidence type="ECO:0000256" key="3">
    <source>
        <dbReference type="ARBA" id="ARBA00022722"/>
    </source>
</evidence>
<dbReference type="Gene3D" id="3.30.420.10">
    <property type="entry name" value="Ribonuclease H-like superfamily/Ribonuclease H"/>
    <property type="match status" value="1"/>
</dbReference>
<keyword evidence="1" id="KW-0808">Transferase</keyword>
<evidence type="ECO:0000256" key="4">
    <source>
        <dbReference type="ARBA" id="ARBA00022759"/>
    </source>
</evidence>